<accession>A0ACB8DN15</accession>
<dbReference type="Proteomes" id="UP000821865">
    <property type="component" value="Chromosome 10"/>
</dbReference>
<evidence type="ECO:0000313" key="1">
    <source>
        <dbReference type="EMBL" id="KAH7973833.1"/>
    </source>
</evidence>
<name>A0ACB8DN15_DERSI</name>
<organism evidence="1 2">
    <name type="scientific">Dermacentor silvarum</name>
    <name type="common">Tick</name>
    <dbReference type="NCBI Taxonomy" id="543639"/>
    <lineage>
        <taxon>Eukaryota</taxon>
        <taxon>Metazoa</taxon>
        <taxon>Ecdysozoa</taxon>
        <taxon>Arthropoda</taxon>
        <taxon>Chelicerata</taxon>
        <taxon>Arachnida</taxon>
        <taxon>Acari</taxon>
        <taxon>Parasitiformes</taxon>
        <taxon>Ixodida</taxon>
        <taxon>Ixodoidea</taxon>
        <taxon>Ixodidae</taxon>
        <taxon>Rhipicephalinae</taxon>
        <taxon>Dermacentor</taxon>
    </lineage>
</organism>
<dbReference type="EMBL" id="CM023479">
    <property type="protein sequence ID" value="KAH7973833.1"/>
    <property type="molecule type" value="Genomic_DNA"/>
</dbReference>
<sequence>MLTLNVDVSDSLVNGSVGILQYIQYDPHGKTQCIWLQFAELCCKLAIGTVVAAKSQQLRKVNRNIQQNWIPIERRTCVID</sequence>
<proteinExistence type="predicted"/>
<evidence type="ECO:0000313" key="2">
    <source>
        <dbReference type="Proteomes" id="UP000821865"/>
    </source>
</evidence>
<comment type="caution">
    <text evidence="1">The sequence shown here is derived from an EMBL/GenBank/DDBJ whole genome shotgun (WGS) entry which is preliminary data.</text>
</comment>
<protein>
    <submittedName>
        <fullName evidence="1">Uncharacterized protein</fullName>
    </submittedName>
</protein>
<gene>
    <name evidence="1" type="ORF">HPB49_005344</name>
</gene>
<keyword evidence="2" id="KW-1185">Reference proteome</keyword>
<reference evidence="1" key="1">
    <citation type="submission" date="2020-05" db="EMBL/GenBank/DDBJ databases">
        <title>Large-scale comparative analyses of tick genomes elucidate their genetic diversity and vector capacities.</title>
        <authorList>
            <person name="Jia N."/>
            <person name="Wang J."/>
            <person name="Shi W."/>
            <person name="Du L."/>
            <person name="Sun Y."/>
            <person name="Zhan W."/>
            <person name="Jiang J."/>
            <person name="Wang Q."/>
            <person name="Zhang B."/>
            <person name="Ji P."/>
            <person name="Sakyi L.B."/>
            <person name="Cui X."/>
            <person name="Yuan T."/>
            <person name="Jiang B."/>
            <person name="Yang W."/>
            <person name="Lam T.T.-Y."/>
            <person name="Chang Q."/>
            <person name="Ding S."/>
            <person name="Wang X."/>
            <person name="Zhu J."/>
            <person name="Ruan X."/>
            <person name="Zhao L."/>
            <person name="Wei J."/>
            <person name="Que T."/>
            <person name="Du C."/>
            <person name="Cheng J."/>
            <person name="Dai P."/>
            <person name="Han X."/>
            <person name="Huang E."/>
            <person name="Gao Y."/>
            <person name="Liu J."/>
            <person name="Shao H."/>
            <person name="Ye R."/>
            <person name="Li L."/>
            <person name="Wei W."/>
            <person name="Wang X."/>
            <person name="Wang C."/>
            <person name="Yang T."/>
            <person name="Huo Q."/>
            <person name="Li W."/>
            <person name="Guo W."/>
            <person name="Chen H."/>
            <person name="Zhou L."/>
            <person name="Ni X."/>
            <person name="Tian J."/>
            <person name="Zhou Y."/>
            <person name="Sheng Y."/>
            <person name="Liu T."/>
            <person name="Pan Y."/>
            <person name="Xia L."/>
            <person name="Li J."/>
            <person name="Zhao F."/>
            <person name="Cao W."/>
        </authorList>
    </citation>
    <scope>NUCLEOTIDE SEQUENCE</scope>
    <source>
        <strain evidence="1">Dsil-2018</strain>
    </source>
</reference>